<dbReference type="GO" id="GO:0016746">
    <property type="term" value="F:acyltransferase activity"/>
    <property type="evidence" value="ECO:0007669"/>
    <property type="project" value="UniProtKB-KW"/>
</dbReference>
<organism evidence="3 4">
    <name type="scientific">Paractinoplanes globisporus</name>
    <dbReference type="NCBI Taxonomy" id="113565"/>
    <lineage>
        <taxon>Bacteria</taxon>
        <taxon>Bacillati</taxon>
        <taxon>Actinomycetota</taxon>
        <taxon>Actinomycetes</taxon>
        <taxon>Micromonosporales</taxon>
        <taxon>Micromonosporaceae</taxon>
        <taxon>Paractinoplanes</taxon>
    </lineage>
</organism>
<keyword evidence="3" id="KW-0012">Acyltransferase</keyword>
<reference evidence="3 4" key="1">
    <citation type="submission" date="2024-10" db="EMBL/GenBank/DDBJ databases">
        <title>The Natural Products Discovery Center: Release of the First 8490 Sequenced Strains for Exploring Actinobacteria Biosynthetic Diversity.</title>
        <authorList>
            <person name="Kalkreuter E."/>
            <person name="Kautsar S.A."/>
            <person name="Yang D."/>
            <person name="Bader C.D."/>
            <person name="Teijaro C.N."/>
            <person name="Fluegel L."/>
            <person name="Davis C.M."/>
            <person name="Simpson J.R."/>
            <person name="Lauterbach L."/>
            <person name="Steele A.D."/>
            <person name="Gui C."/>
            <person name="Meng S."/>
            <person name="Li G."/>
            <person name="Viehrig K."/>
            <person name="Ye F."/>
            <person name="Su P."/>
            <person name="Kiefer A.F."/>
            <person name="Nichols A."/>
            <person name="Cepeda A.J."/>
            <person name="Yan W."/>
            <person name="Fan B."/>
            <person name="Jiang Y."/>
            <person name="Adhikari A."/>
            <person name="Zheng C.-J."/>
            <person name="Schuster L."/>
            <person name="Cowan T.M."/>
            <person name="Smanski M.J."/>
            <person name="Chevrette M.G."/>
            <person name="De Carvalho L.P.S."/>
            <person name="Shen B."/>
        </authorList>
    </citation>
    <scope>NUCLEOTIDE SEQUENCE [LARGE SCALE GENOMIC DNA]</scope>
    <source>
        <strain evidence="3 4">NPDC000087</strain>
    </source>
</reference>
<dbReference type="RefSeq" id="WP_020509950.1">
    <property type="nucleotide sequence ID" value="NZ_JBIAZU010000004.1"/>
</dbReference>
<dbReference type="EMBL" id="JBIAZU010000004">
    <property type="protein sequence ID" value="MFF5292067.1"/>
    <property type="molecule type" value="Genomic_DNA"/>
</dbReference>
<dbReference type="InterPro" id="IPR045057">
    <property type="entry name" value="Gcn5-rel_NAT"/>
</dbReference>
<dbReference type="Pfam" id="PF14542">
    <property type="entry name" value="Acetyltransf_CG"/>
    <property type="match status" value="1"/>
</dbReference>
<feature type="region of interest" description="Disordered" evidence="1">
    <location>
        <begin position="1"/>
        <end position="25"/>
    </location>
</feature>
<evidence type="ECO:0000256" key="1">
    <source>
        <dbReference type="SAM" id="MobiDB-lite"/>
    </source>
</evidence>
<keyword evidence="3" id="KW-0808">Transferase</keyword>
<keyword evidence="4" id="KW-1185">Reference proteome</keyword>
<dbReference type="SUPFAM" id="SSF55729">
    <property type="entry name" value="Acyl-CoA N-acyltransferases (Nat)"/>
    <property type="match status" value="1"/>
</dbReference>
<comment type="caution">
    <text evidence="3">The sequence shown here is derived from an EMBL/GenBank/DDBJ whole genome shotgun (WGS) entry which is preliminary data.</text>
</comment>
<gene>
    <name evidence="3" type="ORF">ACFY35_21720</name>
</gene>
<dbReference type="PANTHER" id="PTHR31435:SF10">
    <property type="entry name" value="BSR4717 PROTEIN"/>
    <property type="match status" value="1"/>
</dbReference>
<name>A0ABW6WIX2_9ACTN</name>
<dbReference type="Proteomes" id="UP001602245">
    <property type="component" value="Unassembled WGS sequence"/>
</dbReference>
<proteinExistence type="predicted"/>
<dbReference type="CDD" id="cd04301">
    <property type="entry name" value="NAT_SF"/>
    <property type="match status" value="1"/>
</dbReference>
<evidence type="ECO:0000313" key="3">
    <source>
        <dbReference type="EMBL" id="MFF5292067.1"/>
    </source>
</evidence>
<dbReference type="PANTHER" id="PTHR31435">
    <property type="entry name" value="PROTEIN NATD1"/>
    <property type="match status" value="1"/>
</dbReference>
<dbReference type="PROSITE" id="PS51729">
    <property type="entry name" value="GNAT_YJDJ"/>
    <property type="match status" value="1"/>
</dbReference>
<dbReference type="InterPro" id="IPR016181">
    <property type="entry name" value="Acyl_CoA_acyltransferase"/>
</dbReference>
<feature type="domain" description="N-acetyltransferase" evidence="2">
    <location>
        <begin position="30"/>
        <end position="116"/>
    </location>
</feature>
<dbReference type="Gene3D" id="3.40.630.30">
    <property type="match status" value="1"/>
</dbReference>
<protein>
    <submittedName>
        <fullName evidence="3">GNAT family N-acetyltransferase</fullName>
        <ecNumber evidence="3">2.3.1.-</ecNumber>
    </submittedName>
</protein>
<evidence type="ECO:0000313" key="4">
    <source>
        <dbReference type="Proteomes" id="UP001602245"/>
    </source>
</evidence>
<dbReference type="InterPro" id="IPR031165">
    <property type="entry name" value="GNAT_YJDJ"/>
</dbReference>
<dbReference type="EC" id="2.3.1.-" evidence="3"/>
<accession>A0ABW6WIX2</accession>
<evidence type="ECO:0000259" key="2">
    <source>
        <dbReference type="PROSITE" id="PS51729"/>
    </source>
</evidence>
<sequence>MITLTSAEQDEADSSLSGATAPDVDGLVITDNSELSTFEATIGGRTAAGLVYSKVGNRVVLMATSVLPEFRGRGLAARVIGGVLDQLRRQGRTATITCPFATAFVKSHPEYADVLNPDTPASHTSA</sequence>